<comment type="caution">
    <text evidence="6">The sequence shown here is derived from an EMBL/GenBank/DDBJ whole genome shotgun (WGS) entry which is preliminary data.</text>
</comment>
<dbReference type="SMART" id="SM00418">
    <property type="entry name" value="HTH_ARSR"/>
    <property type="match status" value="1"/>
</dbReference>
<dbReference type="PRINTS" id="PR00778">
    <property type="entry name" value="HTHARSR"/>
</dbReference>
<feature type="domain" description="HTH arsR-type" evidence="5">
    <location>
        <begin position="1"/>
        <end position="104"/>
    </location>
</feature>
<dbReference type="GO" id="GO:0003700">
    <property type="term" value="F:DNA-binding transcription factor activity"/>
    <property type="evidence" value="ECO:0007669"/>
    <property type="project" value="InterPro"/>
</dbReference>
<organism evidence="6 7">
    <name type="scientific">Marinomonas aquiplantarum</name>
    <dbReference type="NCBI Taxonomy" id="491951"/>
    <lineage>
        <taxon>Bacteria</taxon>
        <taxon>Pseudomonadati</taxon>
        <taxon>Pseudomonadota</taxon>
        <taxon>Gammaproteobacteria</taxon>
        <taxon>Oceanospirillales</taxon>
        <taxon>Oceanospirillaceae</taxon>
        <taxon>Marinomonas</taxon>
    </lineage>
</organism>
<dbReference type="EMBL" id="QNRF01000001">
    <property type="protein sequence ID" value="RBO85832.1"/>
    <property type="molecule type" value="Genomic_DNA"/>
</dbReference>
<accession>A0A366D703</accession>
<dbReference type="FunFam" id="1.10.10.10:FF:000279">
    <property type="entry name" value="Transcriptional regulator, ArsR family"/>
    <property type="match status" value="1"/>
</dbReference>
<evidence type="ECO:0000256" key="2">
    <source>
        <dbReference type="ARBA" id="ARBA00023015"/>
    </source>
</evidence>
<dbReference type="NCBIfam" id="NF007528">
    <property type="entry name" value="PRK10141.1"/>
    <property type="match status" value="1"/>
</dbReference>
<dbReference type="InterPro" id="IPR036388">
    <property type="entry name" value="WH-like_DNA-bd_sf"/>
</dbReference>
<dbReference type="InterPro" id="IPR011991">
    <property type="entry name" value="ArsR-like_HTH"/>
</dbReference>
<dbReference type="PROSITE" id="PS50987">
    <property type="entry name" value="HTH_ARSR_2"/>
    <property type="match status" value="1"/>
</dbReference>
<dbReference type="Gene3D" id="1.10.10.10">
    <property type="entry name" value="Winged helix-like DNA-binding domain superfamily/Winged helix DNA-binding domain"/>
    <property type="match status" value="1"/>
</dbReference>
<evidence type="ECO:0000256" key="1">
    <source>
        <dbReference type="ARBA" id="ARBA00022849"/>
    </source>
</evidence>
<dbReference type="InterPro" id="IPR036390">
    <property type="entry name" value="WH_DNA-bd_sf"/>
</dbReference>
<proteinExistence type="predicted"/>
<reference evidence="6 7" key="1">
    <citation type="submission" date="2018-06" db="EMBL/GenBank/DDBJ databases">
        <title>Genomic Encyclopedia of Type Strains, Phase III (KMG-III): the genomes of soil and plant-associated and newly described type strains.</title>
        <authorList>
            <person name="Whitman W."/>
        </authorList>
    </citation>
    <scope>NUCLEOTIDE SEQUENCE [LARGE SCALE GENOMIC DNA]</scope>
    <source>
        <strain evidence="6 7">CECT 7732</strain>
    </source>
</reference>
<gene>
    <name evidence="6" type="ORF">DFP76_101106</name>
</gene>
<dbReference type="GO" id="GO:0003677">
    <property type="term" value="F:DNA binding"/>
    <property type="evidence" value="ECO:0007669"/>
    <property type="project" value="UniProtKB-KW"/>
</dbReference>
<keyword evidence="3" id="KW-0238">DNA-binding</keyword>
<dbReference type="NCBIfam" id="NF033788">
    <property type="entry name" value="HTH_metalloreg"/>
    <property type="match status" value="1"/>
</dbReference>
<dbReference type="Proteomes" id="UP000252086">
    <property type="component" value="Unassembled WGS sequence"/>
</dbReference>
<dbReference type="SUPFAM" id="SSF46785">
    <property type="entry name" value="Winged helix' DNA-binding domain"/>
    <property type="match status" value="1"/>
</dbReference>
<evidence type="ECO:0000313" key="6">
    <source>
        <dbReference type="EMBL" id="RBO85832.1"/>
    </source>
</evidence>
<dbReference type="InterPro" id="IPR001845">
    <property type="entry name" value="HTH_ArsR_DNA-bd_dom"/>
</dbReference>
<dbReference type="PANTHER" id="PTHR33154">
    <property type="entry name" value="TRANSCRIPTIONAL REGULATOR, ARSR FAMILY"/>
    <property type="match status" value="1"/>
</dbReference>
<sequence>MTPIQFYKCLADDTRLKSLLLISQTGEACVCDLKDALQLDQPKTSRHLAELRKCGILQDERRGKWVYYKLQDDLPNWAKEVIHETAKHNPDYYQQALETLKACQAASNRCC</sequence>
<evidence type="ECO:0000256" key="4">
    <source>
        <dbReference type="ARBA" id="ARBA00023163"/>
    </source>
</evidence>
<keyword evidence="4" id="KW-0804">Transcription</keyword>
<keyword evidence="2" id="KW-0805">Transcription regulation</keyword>
<keyword evidence="1" id="KW-0059">Arsenical resistance</keyword>
<dbReference type="AlphaFoldDB" id="A0A366D703"/>
<protein>
    <submittedName>
        <fullName evidence="6">ArsR family transcriptional regulator</fullName>
    </submittedName>
</protein>
<dbReference type="GO" id="GO:0046685">
    <property type="term" value="P:response to arsenic-containing substance"/>
    <property type="evidence" value="ECO:0007669"/>
    <property type="project" value="UniProtKB-KW"/>
</dbReference>
<dbReference type="OrthoDB" id="9793058at2"/>
<evidence type="ECO:0000256" key="3">
    <source>
        <dbReference type="ARBA" id="ARBA00023125"/>
    </source>
</evidence>
<dbReference type="PANTHER" id="PTHR33154:SF18">
    <property type="entry name" value="ARSENICAL RESISTANCE OPERON REPRESSOR"/>
    <property type="match status" value="1"/>
</dbReference>
<dbReference type="Pfam" id="PF01022">
    <property type="entry name" value="HTH_5"/>
    <property type="match status" value="1"/>
</dbReference>
<dbReference type="CDD" id="cd00090">
    <property type="entry name" value="HTH_ARSR"/>
    <property type="match status" value="1"/>
</dbReference>
<name>A0A366D703_9GAMM</name>
<dbReference type="RefSeq" id="WP_113872740.1">
    <property type="nucleotide sequence ID" value="NZ_QNRF01000001.1"/>
</dbReference>
<evidence type="ECO:0000313" key="7">
    <source>
        <dbReference type="Proteomes" id="UP000252086"/>
    </source>
</evidence>
<keyword evidence="7" id="KW-1185">Reference proteome</keyword>
<evidence type="ECO:0000259" key="5">
    <source>
        <dbReference type="PROSITE" id="PS50987"/>
    </source>
</evidence>
<dbReference type="InterPro" id="IPR051081">
    <property type="entry name" value="HTH_MetalResp_TranReg"/>
</dbReference>